<gene>
    <name evidence="2" type="ORF">PR048_001801</name>
</gene>
<sequence length="173" mass="19740">MPEGVGAADVAPLEREMDHHSATGVGKFEEPRPQETPSAEPFHAEGIGSDTHEIRWGVGQVLRLRGSSSRSACRPGDDHGFPSHQREELVQQLETANLRYGSVNDRLQITMFNYVMDKVTEVKRLLDEAVSDPEKLEEFAIAFEEVLEKRDEFLANFWRVRSHQRLRKELLET</sequence>
<reference evidence="2 3" key="1">
    <citation type="submission" date="2023-02" db="EMBL/GenBank/DDBJ databases">
        <title>LHISI_Scaffold_Assembly.</title>
        <authorList>
            <person name="Stuart O.P."/>
            <person name="Cleave R."/>
            <person name="Magrath M.J.L."/>
            <person name="Mikheyev A.S."/>
        </authorList>
    </citation>
    <scope>NUCLEOTIDE SEQUENCE [LARGE SCALE GENOMIC DNA]</scope>
    <source>
        <strain evidence="2">Daus_M_001</strain>
        <tissue evidence="2">Leg muscle</tissue>
    </source>
</reference>
<evidence type="ECO:0000313" key="2">
    <source>
        <dbReference type="EMBL" id="KAJ8896457.1"/>
    </source>
</evidence>
<dbReference type="Proteomes" id="UP001159363">
    <property type="component" value="Chromosome 1"/>
</dbReference>
<feature type="compositionally biased region" description="Basic and acidic residues" evidence="1">
    <location>
        <begin position="12"/>
        <end position="33"/>
    </location>
</feature>
<evidence type="ECO:0000313" key="3">
    <source>
        <dbReference type="Proteomes" id="UP001159363"/>
    </source>
</evidence>
<dbReference type="EMBL" id="JARBHB010000001">
    <property type="protein sequence ID" value="KAJ8896457.1"/>
    <property type="molecule type" value="Genomic_DNA"/>
</dbReference>
<accession>A0ABQ9IIH3</accession>
<keyword evidence="3" id="KW-1185">Reference proteome</keyword>
<organism evidence="2 3">
    <name type="scientific">Dryococelus australis</name>
    <dbReference type="NCBI Taxonomy" id="614101"/>
    <lineage>
        <taxon>Eukaryota</taxon>
        <taxon>Metazoa</taxon>
        <taxon>Ecdysozoa</taxon>
        <taxon>Arthropoda</taxon>
        <taxon>Hexapoda</taxon>
        <taxon>Insecta</taxon>
        <taxon>Pterygota</taxon>
        <taxon>Neoptera</taxon>
        <taxon>Polyneoptera</taxon>
        <taxon>Phasmatodea</taxon>
        <taxon>Verophasmatodea</taxon>
        <taxon>Anareolatae</taxon>
        <taxon>Phasmatidae</taxon>
        <taxon>Eurycanthinae</taxon>
        <taxon>Dryococelus</taxon>
    </lineage>
</organism>
<evidence type="ECO:0000256" key="1">
    <source>
        <dbReference type="SAM" id="MobiDB-lite"/>
    </source>
</evidence>
<name>A0ABQ9IIH3_9NEOP</name>
<protein>
    <submittedName>
        <fullName evidence="2">Uncharacterized protein</fullName>
    </submittedName>
</protein>
<comment type="caution">
    <text evidence="2">The sequence shown here is derived from an EMBL/GenBank/DDBJ whole genome shotgun (WGS) entry which is preliminary data.</text>
</comment>
<feature type="region of interest" description="Disordered" evidence="1">
    <location>
        <begin position="1"/>
        <end position="50"/>
    </location>
</feature>
<proteinExistence type="predicted"/>